<gene>
    <name evidence="9" type="ORF">CSSPJE1EN2_LOCUS15040</name>
</gene>
<dbReference type="PROSITE" id="PS50011">
    <property type="entry name" value="PROTEIN_KINASE_DOM"/>
    <property type="match status" value="1"/>
</dbReference>
<keyword evidence="4" id="KW-0418">Kinase</keyword>
<dbReference type="InterPro" id="IPR051681">
    <property type="entry name" value="Ser/Thr_Kinases-Pseudokinases"/>
</dbReference>
<proteinExistence type="predicted"/>
<reference evidence="9" key="1">
    <citation type="submission" date="2024-03" db="EMBL/GenBank/DDBJ databases">
        <authorList>
            <consortium name="ELIXIR-Norway"/>
            <consortium name="Elixir Norway"/>
        </authorList>
    </citation>
    <scope>NUCLEOTIDE SEQUENCE</scope>
</reference>
<sequence>MTTLMASPDFLLLGRTAIDEALELTSGEKEQLLKLNKLQCKYIAQKLSWTREILQSVVEPAAAAGSDVHAFERCETALKKELYRVVTDALSLTKQCCGEQWLRAAIRQGSDKSLEDFAEICYEVQWCTSLFCRFSLQNVACSRRQDAILAPEDCDGRLDAFDLFKLETAAKQDREDLRSNLELLRHDHVCDDSCARSEAEECLAARFLKTTVPRSTALAAVPAATTINLASLLWRVSPEDLPIVRRLGKGGFGEVSETEWLGEKYAKKVFPNTSFQIFKTEAAILAGLFHPNVVRIVCWSKERNTDYSLVMHLMQEDLFHFLSPPPTDTGSSDSDDDVSLSTAAATVVPSSIPNSAAVVNPLSMPVAVDLMLQVARGLKYLHRNNIVHRDVKSLNILVKPLTGVPELEYKEGYLSAELADFGTSKTKNESTRRSHLTLDIGTTPWMAPEMFGINRSTVQWPQIAHAFKTDVYSFALVCYEILTRKEPFKDVLRSELCNWITVRRERPELPERCPRRLASLIQRCWEHDPCDRPNFPEICTELRYMKGLLLTGDDKGIQKVVGQHSSVVAEQLKAQGPWGGQTGTSFYDGLATGIKALKISFSEQEELIWSLHAEYDVCGQSWHSQVHGELGHAAEIEINFDHPLEYLQQVEGFYGLKPFYERHSNGHPQRQIIAITSITFHSNIRTYGPYGRNHEGDTPFKSDIGKIVGFWGRSGMCIYQLGVFMAKIS</sequence>
<keyword evidence="3 6" id="KW-0547">Nucleotide-binding</keyword>
<keyword evidence="2" id="KW-0808">Transferase</keyword>
<dbReference type="Proteomes" id="UP001497522">
    <property type="component" value="Chromosome 3"/>
</dbReference>
<dbReference type="Gene3D" id="1.10.510.10">
    <property type="entry name" value="Transferase(Phosphotransferase) domain 1"/>
    <property type="match status" value="1"/>
</dbReference>
<name>A0ABP1BB12_9BRYO</name>
<keyword evidence="10" id="KW-1185">Reference proteome</keyword>
<dbReference type="InterPro" id="IPR036404">
    <property type="entry name" value="Jacalin-like_lectin_dom_sf"/>
</dbReference>
<keyword evidence="5 6" id="KW-0067">ATP-binding</keyword>
<feature type="domain" description="Protein kinase" evidence="7">
    <location>
        <begin position="241"/>
        <end position="545"/>
    </location>
</feature>
<dbReference type="EMBL" id="OZ023704">
    <property type="protein sequence ID" value="CAK9872470.1"/>
    <property type="molecule type" value="Genomic_DNA"/>
</dbReference>
<organism evidence="9 10">
    <name type="scientific">Sphagnum jensenii</name>
    <dbReference type="NCBI Taxonomy" id="128206"/>
    <lineage>
        <taxon>Eukaryota</taxon>
        <taxon>Viridiplantae</taxon>
        <taxon>Streptophyta</taxon>
        <taxon>Embryophyta</taxon>
        <taxon>Bryophyta</taxon>
        <taxon>Sphagnophytina</taxon>
        <taxon>Sphagnopsida</taxon>
        <taxon>Sphagnales</taxon>
        <taxon>Sphagnaceae</taxon>
        <taxon>Sphagnum</taxon>
    </lineage>
</organism>
<dbReference type="PROSITE" id="PS51752">
    <property type="entry name" value="JACALIN_LECTIN"/>
    <property type="match status" value="1"/>
</dbReference>
<evidence type="ECO:0000256" key="1">
    <source>
        <dbReference type="ARBA" id="ARBA00022527"/>
    </source>
</evidence>
<evidence type="ECO:0000256" key="3">
    <source>
        <dbReference type="ARBA" id="ARBA00022741"/>
    </source>
</evidence>
<dbReference type="InterPro" id="IPR017441">
    <property type="entry name" value="Protein_kinase_ATP_BS"/>
</dbReference>
<feature type="domain" description="Jacalin-type lectin" evidence="8">
    <location>
        <begin position="572"/>
        <end position="727"/>
    </location>
</feature>
<evidence type="ECO:0000256" key="5">
    <source>
        <dbReference type="ARBA" id="ARBA00022840"/>
    </source>
</evidence>
<feature type="binding site" evidence="6">
    <location>
        <position position="268"/>
    </location>
    <ligand>
        <name>ATP</name>
        <dbReference type="ChEBI" id="CHEBI:30616"/>
    </ligand>
</feature>
<evidence type="ECO:0008006" key="11">
    <source>
        <dbReference type="Google" id="ProtNLM"/>
    </source>
</evidence>
<dbReference type="SUPFAM" id="SSF56112">
    <property type="entry name" value="Protein kinase-like (PK-like)"/>
    <property type="match status" value="1"/>
</dbReference>
<dbReference type="SUPFAM" id="SSF51101">
    <property type="entry name" value="Mannose-binding lectins"/>
    <property type="match status" value="1"/>
</dbReference>
<evidence type="ECO:0000259" key="8">
    <source>
        <dbReference type="PROSITE" id="PS51752"/>
    </source>
</evidence>
<dbReference type="PANTHER" id="PTHR44329:SF260">
    <property type="entry name" value="PROTEIN KINASE DOMAIN-CONTAINING PROTEIN"/>
    <property type="match status" value="1"/>
</dbReference>
<dbReference type="PROSITE" id="PS00107">
    <property type="entry name" value="PROTEIN_KINASE_ATP"/>
    <property type="match status" value="1"/>
</dbReference>
<dbReference type="PROSITE" id="PS00108">
    <property type="entry name" value="PROTEIN_KINASE_ST"/>
    <property type="match status" value="1"/>
</dbReference>
<dbReference type="InterPro" id="IPR033734">
    <property type="entry name" value="Jacalin-like_lectin_dom_plant"/>
</dbReference>
<accession>A0ABP1BB12</accession>
<dbReference type="CDD" id="cd09612">
    <property type="entry name" value="Jacalin"/>
    <property type="match status" value="1"/>
</dbReference>
<dbReference type="Pfam" id="PF07714">
    <property type="entry name" value="PK_Tyr_Ser-Thr"/>
    <property type="match status" value="1"/>
</dbReference>
<dbReference type="Gene3D" id="2.100.10.30">
    <property type="entry name" value="Jacalin-like lectin domain"/>
    <property type="match status" value="1"/>
</dbReference>
<dbReference type="SMART" id="SM00915">
    <property type="entry name" value="Jacalin"/>
    <property type="match status" value="1"/>
</dbReference>
<evidence type="ECO:0000256" key="2">
    <source>
        <dbReference type="ARBA" id="ARBA00022679"/>
    </source>
</evidence>
<dbReference type="Pfam" id="PF01419">
    <property type="entry name" value="Jacalin"/>
    <property type="match status" value="1"/>
</dbReference>
<evidence type="ECO:0000256" key="6">
    <source>
        <dbReference type="PROSITE-ProRule" id="PRU10141"/>
    </source>
</evidence>
<evidence type="ECO:0000313" key="10">
    <source>
        <dbReference type="Proteomes" id="UP001497522"/>
    </source>
</evidence>
<evidence type="ECO:0000313" key="9">
    <source>
        <dbReference type="EMBL" id="CAK9872470.1"/>
    </source>
</evidence>
<dbReference type="InterPro" id="IPR011009">
    <property type="entry name" value="Kinase-like_dom_sf"/>
</dbReference>
<keyword evidence="1" id="KW-0723">Serine/threonine-protein kinase</keyword>
<dbReference type="Gene3D" id="3.30.200.20">
    <property type="entry name" value="Phosphorylase Kinase, domain 1"/>
    <property type="match status" value="1"/>
</dbReference>
<dbReference type="InterPro" id="IPR008271">
    <property type="entry name" value="Ser/Thr_kinase_AS"/>
</dbReference>
<dbReference type="PANTHER" id="PTHR44329">
    <property type="entry name" value="SERINE/THREONINE-PROTEIN KINASE TNNI3K-RELATED"/>
    <property type="match status" value="1"/>
</dbReference>
<dbReference type="InterPro" id="IPR001229">
    <property type="entry name" value="Jacalin-like_lectin_dom"/>
</dbReference>
<protein>
    <recommendedName>
        <fullName evidence="11">Protein kinase domain-containing protein</fullName>
    </recommendedName>
</protein>
<evidence type="ECO:0000256" key="4">
    <source>
        <dbReference type="ARBA" id="ARBA00022777"/>
    </source>
</evidence>
<evidence type="ECO:0000259" key="7">
    <source>
        <dbReference type="PROSITE" id="PS50011"/>
    </source>
</evidence>
<dbReference type="SMART" id="SM00220">
    <property type="entry name" value="S_TKc"/>
    <property type="match status" value="1"/>
</dbReference>
<dbReference type="InterPro" id="IPR001245">
    <property type="entry name" value="Ser-Thr/Tyr_kinase_cat_dom"/>
</dbReference>
<dbReference type="InterPro" id="IPR000719">
    <property type="entry name" value="Prot_kinase_dom"/>
</dbReference>